<dbReference type="InterPro" id="IPR012337">
    <property type="entry name" value="RNaseH-like_sf"/>
</dbReference>
<feature type="compositionally biased region" description="Basic and acidic residues" evidence="1">
    <location>
        <begin position="1"/>
        <end position="13"/>
    </location>
</feature>
<dbReference type="InterPro" id="IPR036388">
    <property type="entry name" value="WH-like_DNA-bd_sf"/>
</dbReference>
<dbReference type="Gene3D" id="1.10.10.10">
    <property type="entry name" value="Winged helix-like DNA-binding domain superfamily/Winged helix DNA-binding domain"/>
    <property type="match status" value="1"/>
</dbReference>
<dbReference type="GO" id="GO:0015074">
    <property type="term" value="P:DNA integration"/>
    <property type="evidence" value="ECO:0007669"/>
    <property type="project" value="InterPro"/>
</dbReference>
<dbReference type="InterPro" id="IPR009004">
    <property type="entry name" value="Transposase_Mu_C"/>
</dbReference>
<feature type="region of interest" description="Disordered" evidence="1">
    <location>
        <begin position="1"/>
        <end position="34"/>
    </location>
</feature>
<proteinExistence type="predicted"/>
<keyword evidence="5" id="KW-1185">Reference proteome</keyword>
<dbReference type="EMBL" id="JZWI01000006">
    <property type="protein sequence ID" value="KLN57638.1"/>
    <property type="molecule type" value="Genomic_DNA"/>
</dbReference>
<protein>
    <recommendedName>
        <fullName evidence="6">Transposase</fullName>
    </recommendedName>
</protein>
<gene>
    <name evidence="4" type="ORF">VPARA_11510</name>
</gene>
<dbReference type="PROSITE" id="PS50994">
    <property type="entry name" value="INTEGRASE"/>
    <property type="match status" value="1"/>
</dbReference>
<dbReference type="SUPFAM" id="SSF53098">
    <property type="entry name" value="Ribonuclease H-like"/>
    <property type="match status" value="1"/>
</dbReference>
<evidence type="ECO:0008006" key="6">
    <source>
        <dbReference type="Google" id="ProtNLM"/>
    </source>
</evidence>
<sequence length="712" mass="78407">MPSTEFRTREKLAKLRTPQRPRAGRGGGSEYDCSALPSETRNALMLDQIARARVVIAGTTEATLPKPNAKALSAQAPTSVPALSRRPPSLQEKACGDARLILVTQVLELAQLNGTTKACQLLALQLASGECSTDLKEAARVANKRARTAAVGERTLFRWLAQYQQNGWWGLLPAPSAQEQSIAINDDVAAVLACYHSRDPQFRSLTNAAKHVTKQLGRDFDTWNALYGRSRRALEKVDNVKLIKARHSGSERAAKLPFKRRNTSGLKPLDVCLVDGHTFKAKVRHPDHGAPFAPEVTLVIDAGTRRVCGWSVSLSENTIAVGDALRHAVGNVGVFAIVYSDNGPGESAKVFDCPVDGIIKRLGSEHRTGIPGHPQGHGLIERSWRTHMINIARQFPTFQGSDVDSGTFRKVKAELEKEQRAVRSARDAGEVIALSPKCPSWKQFVDAVDAGIAEYNATHRHRSLPKREDGKRMTPDEAWTSMLDESLQERMSALELRMTFMPSVIRTAQRGEVVHLNQHYQAPELMGKRVAGKQVSVRYDIHDPTFVMVYTTGGEFVCEAKWNASSIDYFPKAVIERAREKRVNATVKRRQQQIDLALRELSPAMQPATLSLPEPGTPNVLVPIVGASAPSLHVSSPTDVAAHEAASRPFFDTASDRYEWLMSHRANWTDADAGWLRSYVGGEDYAELAEYFAGRGMAWDEGETGSVFKSAR</sequence>
<dbReference type="Pfam" id="PF09299">
    <property type="entry name" value="Mu-transpos_C"/>
    <property type="match status" value="1"/>
</dbReference>
<dbReference type="Proteomes" id="UP000035170">
    <property type="component" value="Unassembled WGS sequence"/>
</dbReference>
<dbReference type="Gene3D" id="2.30.30.130">
    <property type="entry name" value="Transposase, Mu, C-terminal"/>
    <property type="match status" value="1"/>
</dbReference>
<evidence type="ECO:0000256" key="1">
    <source>
        <dbReference type="SAM" id="MobiDB-lite"/>
    </source>
</evidence>
<evidence type="ECO:0000259" key="2">
    <source>
        <dbReference type="PROSITE" id="PS50994"/>
    </source>
</evidence>
<dbReference type="AlphaFoldDB" id="A0A0H2M5K9"/>
<evidence type="ECO:0000313" key="5">
    <source>
        <dbReference type="Proteomes" id="UP000035170"/>
    </source>
</evidence>
<comment type="caution">
    <text evidence="4">The sequence shown here is derived from an EMBL/GenBank/DDBJ whole genome shotgun (WGS) entry which is preliminary data.</text>
</comment>
<dbReference type="SUPFAM" id="SSF50610">
    <property type="entry name" value="mu transposase, C-terminal domain"/>
    <property type="match status" value="1"/>
</dbReference>
<dbReference type="PROSITE" id="PS51702">
    <property type="entry name" value="HTH_MU"/>
    <property type="match status" value="1"/>
</dbReference>
<evidence type="ECO:0000259" key="3">
    <source>
        <dbReference type="PROSITE" id="PS51702"/>
    </source>
</evidence>
<dbReference type="InterPro" id="IPR036397">
    <property type="entry name" value="RNaseH_sf"/>
</dbReference>
<dbReference type="Gene3D" id="3.30.420.10">
    <property type="entry name" value="Ribonuclease H-like superfamily/Ribonuclease H"/>
    <property type="match status" value="1"/>
</dbReference>
<dbReference type="InterPro" id="IPR003314">
    <property type="entry name" value="Mu-type_HTH"/>
</dbReference>
<organism evidence="4 5">
    <name type="scientific">Variovorax paradoxus</name>
    <dbReference type="NCBI Taxonomy" id="34073"/>
    <lineage>
        <taxon>Bacteria</taxon>
        <taxon>Pseudomonadati</taxon>
        <taxon>Pseudomonadota</taxon>
        <taxon>Betaproteobacteria</taxon>
        <taxon>Burkholderiales</taxon>
        <taxon>Comamonadaceae</taxon>
        <taxon>Variovorax</taxon>
    </lineage>
</organism>
<evidence type="ECO:0000313" key="4">
    <source>
        <dbReference type="EMBL" id="KLN57638.1"/>
    </source>
</evidence>
<dbReference type="InterPro" id="IPR015378">
    <property type="entry name" value="Transposase-like_Mu_C"/>
</dbReference>
<feature type="domain" description="Integrase catalytic" evidence="2">
    <location>
        <begin position="264"/>
        <end position="483"/>
    </location>
</feature>
<dbReference type="PATRIC" id="fig|34073.19.peg.1171"/>
<name>A0A0H2M5K9_VARPD</name>
<dbReference type="InterPro" id="IPR001584">
    <property type="entry name" value="Integrase_cat-core"/>
</dbReference>
<reference evidence="4 5" key="1">
    <citation type="submission" date="2015-03" db="EMBL/GenBank/DDBJ databases">
        <title>Genome sequence of Variovorax paradoxus TBEA6.</title>
        <authorList>
            <person name="Poehlein A."/>
            <person name="Schuldes J."/>
            <person name="Wuebbeler J.H."/>
            <person name="Hiessl S."/>
            <person name="Steinbuechel A."/>
            <person name="Daniel R."/>
        </authorList>
    </citation>
    <scope>NUCLEOTIDE SEQUENCE [LARGE SCALE GENOMIC DNA]</scope>
    <source>
        <strain evidence="4 5">TBEA6</strain>
    </source>
</reference>
<accession>A0A0H2M5K9</accession>
<dbReference type="GO" id="GO:0003677">
    <property type="term" value="F:DNA binding"/>
    <property type="evidence" value="ECO:0007669"/>
    <property type="project" value="InterPro"/>
</dbReference>
<feature type="domain" description="HTH Mu-type" evidence="3">
    <location>
        <begin position="1"/>
        <end position="52"/>
    </location>
</feature>